<keyword evidence="4" id="KW-0238">DNA-binding</keyword>
<dbReference type="InterPro" id="IPR025662">
    <property type="entry name" value="Sigma_54_int_dom_ATP-bd_1"/>
</dbReference>
<dbReference type="SMART" id="SM00382">
    <property type="entry name" value="AAA"/>
    <property type="match status" value="1"/>
</dbReference>
<dbReference type="EMBL" id="QOQW01000025">
    <property type="protein sequence ID" value="RCK78271.1"/>
    <property type="molecule type" value="Genomic_DNA"/>
</dbReference>
<dbReference type="PANTHER" id="PTHR32071:SF21">
    <property type="entry name" value="TRANSCRIPTIONAL REGULATORY PROTEIN FLGR"/>
    <property type="match status" value="1"/>
</dbReference>
<dbReference type="InterPro" id="IPR025944">
    <property type="entry name" value="Sigma_54_int_dom_CS"/>
</dbReference>
<evidence type="ECO:0000256" key="2">
    <source>
        <dbReference type="ARBA" id="ARBA00022840"/>
    </source>
</evidence>
<dbReference type="CDD" id="cd00156">
    <property type="entry name" value="REC"/>
    <property type="match status" value="1"/>
</dbReference>
<dbReference type="GO" id="GO:0006355">
    <property type="term" value="P:regulation of DNA-templated transcription"/>
    <property type="evidence" value="ECO:0007669"/>
    <property type="project" value="InterPro"/>
</dbReference>
<dbReference type="SMART" id="SM00448">
    <property type="entry name" value="REC"/>
    <property type="match status" value="1"/>
</dbReference>
<keyword evidence="1" id="KW-0547">Nucleotide-binding</keyword>
<dbReference type="InterPro" id="IPR027417">
    <property type="entry name" value="P-loop_NTPase"/>
</dbReference>
<dbReference type="AlphaFoldDB" id="A0A367ZLM3"/>
<dbReference type="Gene3D" id="3.40.50.300">
    <property type="entry name" value="P-loop containing nucleotide triphosphate hydrolases"/>
    <property type="match status" value="1"/>
</dbReference>
<keyword evidence="2" id="KW-0067">ATP-binding</keyword>
<evidence type="ECO:0000259" key="8">
    <source>
        <dbReference type="PROSITE" id="PS50110"/>
    </source>
</evidence>
<dbReference type="PROSITE" id="PS00688">
    <property type="entry name" value="SIGMA54_INTERACT_3"/>
    <property type="match status" value="1"/>
</dbReference>
<keyword evidence="6" id="KW-0597">Phosphoprotein</keyword>
<dbReference type="InterPro" id="IPR058031">
    <property type="entry name" value="AAA_lid_NorR"/>
</dbReference>
<evidence type="ECO:0000313" key="9">
    <source>
        <dbReference type="EMBL" id="RCK78271.1"/>
    </source>
</evidence>
<dbReference type="Pfam" id="PF00158">
    <property type="entry name" value="Sigma54_activat"/>
    <property type="match status" value="1"/>
</dbReference>
<dbReference type="PANTHER" id="PTHR32071">
    <property type="entry name" value="TRANSCRIPTIONAL REGULATORY PROTEIN"/>
    <property type="match status" value="1"/>
</dbReference>
<dbReference type="SUPFAM" id="SSF52540">
    <property type="entry name" value="P-loop containing nucleoside triphosphate hydrolases"/>
    <property type="match status" value="1"/>
</dbReference>
<dbReference type="InterPro" id="IPR001789">
    <property type="entry name" value="Sig_transdc_resp-reg_receiver"/>
</dbReference>
<keyword evidence="3" id="KW-0805">Transcription regulation</keyword>
<dbReference type="Pfam" id="PF00072">
    <property type="entry name" value="Response_reg"/>
    <property type="match status" value="1"/>
</dbReference>
<sequence>MTDPRLEREPAGAILVVDDEAGYRTLFSSVLRKAGYAVVTAAHGREALEQVARQRIALVVLDLVMPDLDGLEVFRRLRVRAPDLPVVFLTAHGSIPSALEAMREGAADYLTKPLDRIEQLPETVARILGRKTTVASPGEPAPASPPAGPTIVTADPRMLAILDQARRIAHSDVTVLITGESGTGKEELARFLHAHSPRQGRPLVTVNCAAIPENLIESELFGHEKGAFTGATEARAGRFEEAHRSTLFLDEIGELPLGLQPKLLRVLQDREVRRVGGRTPFQVDFRLIAATNRHLRDEIKAGRFRDDLFYRLSVVALALPPLRERPGDIALLAEHFVRRFAARAGRPDLRLAPEALAVLRAHAWPGNIRELANCLEATIWLAEGPIIGPEDLHGLSDAESGRISDLSPGGNPREDAEKRVILDTLARVGGSRKEAARLLGMTPRNLFYKLKKYGISKSEPPL</sequence>
<dbReference type="Gene3D" id="3.40.50.2300">
    <property type="match status" value="1"/>
</dbReference>
<comment type="caution">
    <text evidence="9">The sequence shown here is derived from an EMBL/GenBank/DDBJ whole genome shotgun (WGS) entry which is preliminary data.</text>
</comment>
<evidence type="ECO:0000259" key="7">
    <source>
        <dbReference type="PROSITE" id="PS50045"/>
    </source>
</evidence>
<evidence type="ECO:0000256" key="3">
    <source>
        <dbReference type="ARBA" id="ARBA00023015"/>
    </source>
</evidence>
<reference evidence="9 10" key="1">
    <citation type="submission" date="2018-05" db="EMBL/GenBank/DDBJ databases">
        <title>A metagenomic window into the 2 km-deep terrestrial subsurface aquifer revealed taxonomically and functionally diverse microbial community comprising novel uncultured bacterial lineages.</title>
        <authorList>
            <person name="Kadnikov V.V."/>
            <person name="Mardanov A.V."/>
            <person name="Beletsky A.V."/>
            <person name="Banks D."/>
            <person name="Pimenov N.V."/>
            <person name="Frank Y.A."/>
            <person name="Karnachuk O.V."/>
            <person name="Ravin N.V."/>
        </authorList>
    </citation>
    <scope>NUCLEOTIDE SEQUENCE [LARGE SCALE GENOMIC DNA]</scope>
    <source>
        <strain evidence="9">BY5</strain>
    </source>
</reference>
<dbReference type="Proteomes" id="UP000252355">
    <property type="component" value="Unassembled WGS sequence"/>
</dbReference>
<dbReference type="GO" id="GO:0000160">
    <property type="term" value="P:phosphorelay signal transduction system"/>
    <property type="evidence" value="ECO:0007669"/>
    <property type="project" value="InterPro"/>
</dbReference>
<proteinExistence type="predicted"/>
<protein>
    <submittedName>
        <fullName evidence="9">Response regulator of zinc sigma-54-dependent two-component system</fullName>
    </submittedName>
</protein>
<feature type="domain" description="Response regulatory" evidence="8">
    <location>
        <begin position="13"/>
        <end position="127"/>
    </location>
</feature>
<dbReference type="InterPro" id="IPR002078">
    <property type="entry name" value="Sigma_54_int"/>
</dbReference>
<dbReference type="SUPFAM" id="SSF52172">
    <property type="entry name" value="CheY-like"/>
    <property type="match status" value="1"/>
</dbReference>
<feature type="modified residue" description="4-aspartylphosphate" evidence="6">
    <location>
        <position position="62"/>
    </location>
</feature>
<dbReference type="CDD" id="cd00009">
    <property type="entry name" value="AAA"/>
    <property type="match status" value="1"/>
</dbReference>
<dbReference type="PRINTS" id="PR01590">
    <property type="entry name" value="HTHFIS"/>
</dbReference>
<evidence type="ECO:0000256" key="6">
    <source>
        <dbReference type="PROSITE-ProRule" id="PRU00169"/>
    </source>
</evidence>
<dbReference type="Gene3D" id="1.10.8.60">
    <property type="match status" value="1"/>
</dbReference>
<name>A0A367ZLM3_9BACT</name>
<dbReference type="FunFam" id="3.40.50.300:FF:000006">
    <property type="entry name" value="DNA-binding transcriptional regulator NtrC"/>
    <property type="match status" value="1"/>
</dbReference>
<dbReference type="InterPro" id="IPR009057">
    <property type="entry name" value="Homeodomain-like_sf"/>
</dbReference>
<dbReference type="InterPro" id="IPR002197">
    <property type="entry name" value="HTH_Fis"/>
</dbReference>
<dbReference type="GO" id="GO:0005524">
    <property type="term" value="F:ATP binding"/>
    <property type="evidence" value="ECO:0007669"/>
    <property type="project" value="UniProtKB-KW"/>
</dbReference>
<dbReference type="PROSITE" id="PS50045">
    <property type="entry name" value="SIGMA54_INTERACT_4"/>
    <property type="match status" value="1"/>
</dbReference>
<organism evidence="9 10">
    <name type="scientific">Candidatus Ozemobacter sibiricus</name>
    <dbReference type="NCBI Taxonomy" id="2268124"/>
    <lineage>
        <taxon>Bacteria</taxon>
        <taxon>Candidatus Ozemobacteria</taxon>
        <taxon>Candidatus Ozemobacterales</taxon>
        <taxon>Candidatus Ozemobacteraceae</taxon>
        <taxon>Candidatus Ozemobacter</taxon>
    </lineage>
</organism>
<dbReference type="SUPFAM" id="SSF46689">
    <property type="entry name" value="Homeodomain-like"/>
    <property type="match status" value="1"/>
</dbReference>
<evidence type="ECO:0000256" key="1">
    <source>
        <dbReference type="ARBA" id="ARBA00022741"/>
    </source>
</evidence>
<evidence type="ECO:0000256" key="5">
    <source>
        <dbReference type="ARBA" id="ARBA00023163"/>
    </source>
</evidence>
<feature type="domain" description="Sigma-54 factor interaction" evidence="7">
    <location>
        <begin position="151"/>
        <end position="380"/>
    </location>
</feature>
<keyword evidence="5" id="KW-0804">Transcription</keyword>
<dbReference type="GO" id="GO:0043565">
    <property type="term" value="F:sequence-specific DNA binding"/>
    <property type="evidence" value="ECO:0007669"/>
    <property type="project" value="InterPro"/>
</dbReference>
<evidence type="ECO:0000256" key="4">
    <source>
        <dbReference type="ARBA" id="ARBA00023125"/>
    </source>
</evidence>
<evidence type="ECO:0000313" key="10">
    <source>
        <dbReference type="Proteomes" id="UP000252355"/>
    </source>
</evidence>
<accession>A0A367ZLM3</accession>
<dbReference type="PROSITE" id="PS50110">
    <property type="entry name" value="RESPONSE_REGULATORY"/>
    <property type="match status" value="1"/>
</dbReference>
<gene>
    <name evidence="9" type="ORF">OZSIB_1648</name>
</gene>
<dbReference type="InterPro" id="IPR003593">
    <property type="entry name" value="AAA+_ATPase"/>
</dbReference>
<dbReference type="Gene3D" id="1.10.10.60">
    <property type="entry name" value="Homeodomain-like"/>
    <property type="match status" value="1"/>
</dbReference>
<dbReference type="InterPro" id="IPR011006">
    <property type="entry name" value="CheY-like_superfamily"/>
</dbReference>
<dbReference type="Pfam" id="PF25601">
    <property type="entry name" value="AAA_lid_14"/>
    <property type="match status" value="1"/>
</dbReference>
<dbReference type="Pfam" id="PF02954">
    <property type="entry name" value="HTH_8"/>
    <property type="match status" value="1"/>
</dbReference>
<dbReference type="PROSITE" id="PS00675">
    <property type="entry name" value="SIGMA54_INTERACT_1"/>
    <property type="match status" value="1"/>
</dbReference>